<name>A0A411ZKT3_9FIRM</name>
<evidence type="ECO:0000313" key="3">
    <source>
        <dbReference type="Proteomes" id="UP000284662"/>
    </source>
</evidence>
<dbReference type="RefSeq" id="WP_117976970.1">
    <property type="nucleotide sequence ID" value="NZ_QRST01000022.1"/>
</dbReference>
<proteinExistence type="predicted"/>
<organism evidence="2 3">
    <name type="scientific">Megamonas rupellensis</name>
    <dbReference type="NCBI Taxonomy" id="491921"/>
    <lineage>
        <taxon>Bacteria</taxon>
        <taxon>Bacillati</taxon>
        <taxon>Bacillota</taxon>
        <taxon>Negativicutes</taxon>
        <taxon>Selenomonadales</taxon>
        <taxon>Selenomonadaceae</taxon>
        <taxon>Megamonas</taxon>
    </lineage>
</organism>
<evidence type="ECO:0000313" key="2">
    <source>
        <dbReference type="EMBL" id="RGQ03440.1"/>
    </source>
</evidence>
<feature type="transmembrane region" description="Helical" evidence="1">
    <location>
        <begin position="106"/>
        <end position="126"/>
    </location>
</feature>
<feature type="transmembrane region" description="Helical" evidence="1">
    <location>
        <begin position="23"/>
        <end position="42"/>
    </location>
</feature>
<feature type="transmembrane region" description="Helical" evidence="1">
    <location>
        <begin position="74"/>
        <end position="94"/>
    </location>
</feature>
<comment type="caution">
    <text evidence="2">The sequence shown here is derived from an EMBL/GenBank/DDBJ whole genome shotgun (WGS) entry which is preliminary data.</text>
</comment>
<protein>
    <submittedName>
        <fullName evidence="2">Conjugal transfer protein TrbC</fullName>
    </submittedName>
</protein>
<dbReference type="EMBL" id="QRST01000022">
    <property type="protein sequence ID" value="RGQ03440.1"/>
    <property type="molecule type" value="Genomic_DNA"/>
</dbReference>
<keyword evidence="1" id="KW-0472">Membrane</keyword>
<evidence type="ECO:0000256" key="1">
    <source>
        <dbReference type="SAM" id="Phobius"/>
    </source>
</evidence>
<dbReference type="Pfam" id="PF04956">
    <property type="entry name" value="TrbC"/>
    <property type="match status" value="1"/>
</dbReference>
<accession>A0A411ZKT3</accession>
<dbReference type="AlphaFoldDB" id="A0A411ZKT3"/>
<gene>
    <name evidence="2" type="ORF">DWZ11_09510</name>
</gene>
<keyword evidence="1" id="KW-0812">Transmembrane</keyword>
<reference evidence="2 3" key="1">
    <citation type="submission" date="2018-08" db="EMBL/GenBank/DDBJ databases">
        <title>A genome reference for cultivated species of the human gut microbiota.</title>
        <authorList>
            <person name="Zou Y."/>
            <person name="Xue W."/>
            <person name="Luo G."/>
        </authorList>
    </citation>
    <scope>NUCLEOTIDE SEQUENCE [LARGE SCALE GENOMIC DNA]</scope>
    <source>
        <strain evidence="2 3">AF29-2</strain>
    </source>
</reference>
<keyword evidence="1" id="KW-1133">Transmembrane helix</keyword>
<dbReference type="InterPro" id="IPR007039">
    <property type="entry name" value="TrbC/VirB2"/>
</dbReference>
<dbReference type="Proteomes" id="UP000284662">
    <property type="component" value="Unassembled WGS sequence"/>
</dbReference>
<sequence>MKRWTVKKSETVLGVLKRNKQDLLMLGVICFVMAVIITTNHGTALAQSVGFNGDTVGDIEWPWMKFFNSLAEQFTGPLPMVLGILGLAGCAIAMFTGNAGGGTTKFIVLIFVVSTCLFAPSFISYVSESAGGLTILGAM</sequence>